<evidence type="ECO:0000313" key="2">
    <source>
        <dbReference type="Proteomes" id="UP000887565"/>
    </source>
</evidence>
<evidence type="ECO:0000313" key="3">
    <source>
        <dbReference type="WBParaSite" id="nRc.2.0.1.t11957-RA"/>
    </source>
</evidence>
<keyword evidence="2" id="KW-1185">Reference proteome</keyword>
<name>A0A915IDJ1_ROMCU</name>
<dbReference type="Proteomes" id="UP000887565">
    <property type="component" value="Unplaced"/>
</dbReference>
<sequence>MKNKWAIGSADGARQQQCQWVNRVSNQNTSKFPLDWINPSTEPSWSDWLQPVDGDPYKVHCTVCRKTFSLSNMGRQTIKSHLCSAKHIQQAELLTKTPSIMACFSAERSAITSGTAPLTIDIPDSTLHTATSTAETNKPPANPFILNEGLS</sequence>
<reference evidence="3" key="1">
    <citation type="submission" date="2022-11" db="UniProtKB">
        <authorList>
            <consortium name="WormBaseParasite"/>
        </authorList>
    </citation>
    <scope>IDENTIFICATION</scope>
</reference>
<organism evidence="2 3">
    <name type="scientific">Romanomermis culicivorax</name>
    <name type="common">Nematode worm</name>
    <dbReference type="NCBI Taxonomy" id="13658"/>
    <lineage>
        <taxon>Eukaryota</taxon>
        <taxon>Metazoa</taxon>
        <taxon>Ecdysozoa</taxon>
        <taxon>Nematoda</taxon>
        <taxon>Enoplea</taxon>
        <taxon>Dorylaimia</taxon>
        <taxon>Mermithida</taxon>
        <taxon>Mermithoidea</taxon>
        <taxon>Mermithidae</taxon>
        <taxon>Romanomermis</taxon>
    </lineage>
</organism>
<proteinExistence type="predicted"/>
<protein>
    <submittedName>
        <fullName evidence="3">BED-type domain-containing protein</fullName>
    </submittedName>
</protein>
<dbReference type="WBParaSite" id="nRc.2.0.1.t11957-RA">
    <property type="protein sequence ID" value="nRc.2.0.1.t11957-RA"/>
    <property type="gene ID" value="nRc.2.0.1.g11957"/>
</dbReference>
<feature type="region of interest" description="Disordered" evidence="1">
    <location>
        <begin position="130"/>
        <end position="151"/>
    </location>
</feature>
<accession>A0A915IDJ1</accession>
<dbReference type="AlphaFoldDB" id="A0A915IDJ1"/>
<evidence type="ECO:0000256" key="1">
    <source>
        <dbReference type="SAM" id="MobiDB-lite"/>
    </source>
</evidence>